<evidence type="ECO:0000256" key="1">
    <source>
        <dbReference type="SAM" id="MobiDB-lite"/>
    </source>
</evidence>
<keyword evidence="3" id="KW-1185">Reference proteome</keyword>
<feature type="compositionally biased region" description="Basic residues" evidence="1">
    <location>
        <begin position="483"/>
        <end position="495"/>
    </location>
</feature>
<organism evidence="2 3">
    <name type="scientific">Rhodotorula graminis (strain WP1)</name>
    <dbReference type="NCBI Taxonomy" id="578459"/>
    <lineage>
        <taxon>Eukaryota</taxon>
        <taxon>Fungi</taxon>
        <taxon>Dikarya</taxon>
        <taxon>Basidiomycota</taxon>
        <taxon>Pucciniomycotina</taxon>
        <taxon>Microbotryomycetes</taxon>
        <taxon>Sporidiobolales</taxon>
        <taxon>Sporidiobolaceae</taxon>
        <taxon>Rhodotorula</taxon>
    </lineage>
</organism>
<dbReference type="GeneID" id="28977711"/>
<feature type="compositionally biased region" description="Low complexity" evidence="1">
    <location>
        <begin position="454"/>
        <end position="469"/>
    </location>
</feature>
<feature type="compositionally biased region" description="Basic and acidic residues" evidence="1">
    <location>
        <begin position="340"/>
        <end position="355"/>
    </location>
</feature>
<feature type="non-terminal residue" evidence="2">
    <location>
        <position position="1"/>
    </location>
</feature>
<gene>
    <name evidence="2" type="ORF">RHOBADRAFT_54343</name>
</gene>
<feature type="region of interest" description="Disordered" evidence="1">
    <location>
        <begin position="249"/>
        <end position="295"/>
    </location>
</feature>
<name>A0A194S1R4_RHOGW</name>
<dbReference type="Proteomes" id="UP000053890">
    <property type="component" value="Unassembled WGS sequence"/>
</dbReference>
<feature type="region of interest" description="Disordered" evidence="1">
    <location>
        <begin position="422"/>
        <end position="543"/>
    </location>
</feature>
<sequence>VARTTSARDRLVAFACSHATVGGPVALGVRHRHLEASLCAPRRPAGPASALSSDHLCAPSTDLARARQRRTRLAQHPVARARQPLVALLRQRQPDLVPQPPLAQALGRPHPARPSRQQGQEDEPVRVQARLGPRRRQGEPRELRGRRRRARPGPLAPARYPRHGDDDAAQQERGQARAAPARRGAEDAGAHLAHQRVRRGSRRGGHGGGGRRAVVRRQFGLVRVARALLGWEGGSSARHDVRLPAVHVRRRRGRQTRRLRLDPVVLPTSPASPPSHARAHAGSPDHRRVPRDAQPNHARHALALEGHERRRHGRRIAHAQLAPRYAAQHGQPHDSSTLADRPRPDRPARLGSPRRGDFSRLTLVAHVATLCRRRARRTLVRVVVCVVGGERRRGALPLRQRQRDERRRRRWPVRPLCAVADRARGSRARRQRDEPREHGRRGTGRRRHGHAPARGRGQAARPEGDAAVPARRRRAGAQAERAARRRRELYRRRRRVEGLRVSGTAPLRPRPLANRHSSPFASASFDPRRLDQPTSPPLSPSSP</sequence>
<evidence type="ECO:0000313" key="2">
    <source>
        <dbReference type="EMBL" id="KPV74537.1"/>
    </source>
</evidence>
<proteinExistence type="predicted"/>
<feature type="region of interest" description="Disordered" evidence="1">
    <location>
        <begin position="325"/>
        <end position="355"/>
    </location>
</feature>
<feature type="region of interest" description="Disordered" evidence="1">
    <location>
        <begin position="93"/>
        <end position="212"/>
    </location>
</feature>
<protein>
    <submittedName>
        <fullName evidence="2">Uncharacterized protein</fullName>
    </submittedName>
</protein>
<reference evidence="2 3" key="1">
    <citation type="journal article" date="2015" name="Front. Microbiol.">
        <title>Genome sequence of the plant growth promoting endophytic yeast Rhodotorula graminis WP1.</title>
        <authorList>
            <person name="Firrincieli A."/>
            <person name="Otillar R."/>
            <person name="Salamov A."/>
            <person name="Schmutz J."/>
            <person name="Khan Z."/>
            <person name="Redman R.S."/>
            <person name="Fleck N.D."/>
            <person name="Lindquist E."/>
            <person name="Grigoriev I.V."/>
            <person name="Doty S.L."/>
        </authorList>
    </citation>
    <scope>NUCLEOTIDE SEQUENCE [LARGE SCALE GENOMIC DNA]</scope>
    <source>
        <strain evidence="2 3">WP1</strain>
    </source>
</reference>
<dbReference type="AlphaFoldDB" id="A0A194S1R4"/>
<dbReference type="EMBL" id="KQ474080">
    <property type="protein sequence ID" value="KPV74537.1"/>
    <property type="molecule type" value="Genomic_DNA"/>
</dbReference>
<feature type="compositionally biased region" description="Low complexity" evidence="1">
    <location>
        <begin position="171"/>
        <end position="182"/>
    </location>
</feature>
<feature type="compositionally biased region" description="Basic residues" evidence="1">
    <location>
        <begin position="193"/>
        <end position="205"/>
    </location>
</feature>
<evidence type="ECO:0000313" key="3">
    <source>
        <dbReference type="Proteomes" id="UP000053890"/>
    </source>
</evidence>
<feature type="compositionally biased region" description="Basic residues" evidence="1">
    <location>
        <begin position="438"/>
        <end position="453"/>
    </location>
</feature>
<dbReference type="RefSeq" id="XP_018270586.1">
    <property type="nucleotide sequence ID" value="XM_018417263.1"/>
</dbReference>
<feature type="compositionally biased region" description="Basic residues" evidence="1">
    <location>
        <begin position="249"/>
        <end position="258"/>
    </location>
</feature>
<feature type="compositionally biased region" description="Pro residues" evidence="1">
    <location>
        <begin position="534"/>
        <end position="543"/>
    </location>
</feature>
<accession>A0A194S1R4</accession>